<dbReference type="Pfam" id="PF14322">
    <property type="entry name" value="SusD-like_3"/>
    <property type="match status" value="1"/>
</dbReference>
<dbReference type="RefSeq" id="WP_055392192.1">
    <property type="nucleotide sequence ID" value="NZ_LCTZ01000002.1"/>
</dbReference>
<name>A0A0Q1H574_9FLAO</name>
<comment type="similarity">
    <text evidence="2">Belongs to the SusD family.</text>
</comment>
<evidence type="ECO:0000256" key="4">
    <source>
        <dbReference type="ARBA" id="ARBA00023136"/>
    </source>
</evidence>
<evidence type="ECO:0000313" key="9">
    <source>
        <dbReference type="Proteomes" id="UP000050827"/>
    </source>
</evidence>
<accession>A0A0Q1H574</accession>
<evidence type="ECO:0000256" key="3">
    <source>
        <dbReference type="ARBA" id="ARBA00022729"/>
    </source>
</evidence>
<keyword evidence="9" id="KW-1185">Reference proteome</keyword>
<comment type="caution">
    <text evidence="8">The sequence shown here is derived from an EMBL/GenBank/DDBJ whole genome shotgun (WGS) entry which is preliminary data.</text>
</comment>
<dbReference type="PROSITE" id="PS51257">
    <property type="entry name" value="PROKAR_LIPOPROTEIN"/>
    <property type="match status" value="1"/>
</dbReference>
<reference evidence="8 9" key="1">
    <citation type="submission" date="2015-04" db="EMBL/GenBank/DDBJ databases">
        <title>Complete genome of flavobacterium.</title>
        <authorList>
            <person name="Kwon Y.M."/>
            <person name="Kim S.-J."/>
        </authorList>
    </citation>
    <scope>NUCLEOTIDE SEQUENCE [LARGE SCALE GENOMIC DNA]</scope>
    <source>
        <strain evidence="8 9">DK169</strain>
    </source>
</reference>
<dbReference type="AlphaFoldDB" id="A0A0Q1H574"/>
<organism evidence="8 9">
    <name type="scientific">Flagellimonas eckloniae</name>
    <dbReference type="NCBI Taxonomy" id="346185"/>
    <lineage>
        <taxon>Bacteria</taxon>
        <taxon>Pseudomonadati</taxon>
        <taxon>Bacteroidota</taxon>
        <taxon>Flavobacteriia</taxon>
        <taxon>Flavobacteriales</taxon>
        <taxon>Flavobacteriaceae</taxon>
        <taxon>Flagellimonas</taxon>
    </lineage>
</organism>
<dbReference type="GO" id="GO:0009279">
    <property type="term" value="C:cell outer membrane"/>
    <property type="evidence" value="ECO:0007669"/>
    <property type="project" value="UniProtKB-SubCell"/>
</dbReference>
<dbReference type="OrthoDB" id="5694214at2"/>
<evidence type="ECO:0000256" key="1">
    <source>
        <dbReference type="ARBA" id="ARBA00004442"/>
    </source>
</evidence>
<evidence type="ECO:0000256" key="5">
    <source>
        <dbReference type="ARBA" id="ARBA00023237"/>
    </source>
</evidence>
<keyword evidence="3" id="KW-0732">Signal</keyword>
<evidence type="ECO:0000256" key="2">
    <source>
        <dbReference type="ARBA" id="ARBA00006275"/>
    </source>
</evidence>
<evidence type="ECO:0000259" key="7">
    <source>
        <dbReference type="Pfam" id="PF14322"/>
    </source>
</evidence>
<dbReference type="InterPro" id="IPR012944">
    <property type="entry name" value="SusD_RagB_dom"/>
</dbReference>
<evidence type="ECO:0000313" key="8">
    <source>
        <dbReference type="EMBL" id="KQC28674.1"/>
    </source>
</evidence>
<evidence type="ECO:0008006" key="10">
    <source>
        <dbReference type="Google" id="ProtNLM"/>
    </source>
</evidence>
<dbReference type="Pfam" id="PF07980">
    <property type="entry name" value="SusD_RagB"/>
    <property type="match status" value="1"/>
</dbReference>
<dbReference type="STRING" id="346185.AAY42_01215"/>
<proteinExistence type="inferred from homology"/>
<feature type="domain" description="SusD-like N-terminal" evidence="7">
    <location>
        <begin position="89"/>
        <end position="219"/>
    </location>
</feature>
<protein>
    <recommendedName>
        <fullName evidence="10">RagB/SusD family nutrient uptake outer membrane protein</fullName>
    </recommendedName>
</protein>
<keyword evidence="4" id="KW-0472">Membrane</keyword>
<dbReference type="SUPFAM" id="SSF48452">
    <property type="entry name" value="TPR-like"/>
    <property type="match status" value="1"/>
</dbReference>
<comment type="subcellular location">
    <subcellularLocation>
        <location evidence="1">Cell outer membrane</location>
    </subcellularLocation>
</comment>
<dbReference type="Gene3D" id="1.25.40.390">
    <property type="match status" value="1"/>
</dbReference>
<dbReference type="EMBL" id="LCTZ01000002">
    <property type="protein sequence ID" value="KQC28674.1"/>
    <property type="molecule type" value="Genomic_DNA"/>
</dbReference>
<sequence length="559" mass="63961">MKEKFKISLLLIILLMGLSCEDYLVEEPPSFIAANDFWQTASDARTGVDGIYRIVNDVHFRWMAAVDSFTDDQVCKSGGSPFINSFGTHTVTPSDRIFEQVDVYTGWWTGISRANTALKFVPDINMDETEKNIILGEARALRAFLYYNLVKLYGDLPMLTDAIESTEDFDKPRTDAETIYNEIIIPDLQFAENNCREGLHTDGHFTKWTAKIILADVYLTRAGYRRTSRGEFVQGDAANWALARDKAKEILDDSPHALNTVAKVDGANITPAFGVAWDYQNPFTPEAMLELSYIKVINLGSWYSRECNPHVDGRQYWGPQNQSPLLDSEGIDLTVAQMDFLGTQMLRAASYIPTPDLYDAFEDGDERRDFSLMTRYNSADGRTFLCQPTFRKLIDIEYFLGGEETNFRYTTANLILYRYADALLIYAEAQNEADGTPNAQAYAAINEIRNRAGLEDLTPGLSQDDFRQAVWQERRVELNAEFKRKFDLMRTNRLVAETTDINLDWTAAQGSLTDYRNAYTPYYNGRPPFPDYEWLWPIPQSEMDLNVFNDWYQNEGYVD</sequence>
<keyword evidence="5" id="KW-0998">Cell outer membrane</keyword>
<feature type="domain" description="RagB/SusD" evidence="6">
    <location>
        <begin position="374"/>
        <end position="557"/>
    </location>
</feature>
<gene>
    <name evidence="8" type="ORF">AAY42_01215</name>
</gene>
<dbReference type="InterPro" id="IPR011990">
    <property type="entry name" value="TPR-like_helical_dom_sf"/>
</dbReference>
<dbReference type="Proteomes" id="UP000050827">
    <property type="component" value="Unassembled WGS sequence"/>
</dbReference>
<evidence type="ECO:0000259" key="6">
    <source>
        <dbReference type="Pfam" id="PF07980"/>
    </source>
</evidence>
<dbReference type="InterPro" id="IPR033985">
    <property type="entry name" value="SusD-like_N"/>
</dbReference>